<comment type="caution">
    <text evidence="1">The sequence shown here is derived from an EMBL/GenBank/DDBJ whole genome shotgun (WGS) entry which is preliminary data.</text>
</comment>
<evidence type="ECO:0000313" key="1">
    <source>
        <dbReference type="EMBL" id="MBD2607520.1"/>
    </source>
</evidence>
<dbReference type="Proteomes" id="UP000660380">
    <property type="component" value="Unassembled WGS sequence"/>
</dbReference>
<gene>
    <name evidence="1" type="ORF">H6G81_24080</name>
</gene>
<proteinExistence type="predicted"/>
<accession>A0ABR8GWT7</accession>
<keyword evidence="2" id="KW-1185">Reference proteome</keyword>
<dbReference type="RefSeq" id="WP_029633962.1">
    <property type="nucleotide sequence ID" value="NZ_JACJTA010000065.1"/>
</dbReference>
<protein>
    <submittedName>
        <fullName evidence="1">Uncharacterized protein</fullName>
    </submittedName>
</protein>
<dbReference type="EMBL" id="JACJTA010000065">
    <property type="protein sequence ID" value="MBD2607520.1"/>
    <property type="molecule type" value="Genomic_DNA"/>
</dbReference>
<organism evidence="1 2">
    <name type="scientific">Scytonema hofmannii FACHB-248</name>
    <dbReference type="NCBI Taxonomy" id="1842502"/>
    <lineage>
        <taxon>Bacteria</taxon>
        <taxon>Bacillati</taxon>
        <taxon>Cyanobacteriota</taxon>
        <taxon>Cyanophyceae</taxon>
        <taxon>Nostocales</taxon>
        <taxon>Scytonemataceae</taxon>
        <taxon>Scytonema</taxon>
    </lineage>
</organism>
<reference evidence="1 2" key="1">
    <citation type="journal article" date="2020" name="ISME J.">
        <title>Comparative genomics reveals insights into cyanobacterial evolution and habitat adaptation.</title>
        <authorList>
            <person name="Chen M.Y."/>
            <person name="Teng W.K."/>
            <person name="Zhao L."/>
            <person name="Hu C.X."/>
            <person name="Zhou Y.K."/>
            <person name="Han B.P."/>
            <person name="Song L.R."/>
            <person name="Shu W.S."/>
        </authorList>
    </citation>
    <scope>NUCLEOTIDE SEQUENCE [LARGE SCALE GENOMIC DNA]</scope>
    <source>
        <strain evidence="1 2">FACHB-248</strain>
    </source>
</reference>
<sequence length="170" mass="18483">MVVALLFTPQSKAFAQQNPSGCQAALYQISLIEGKIPDITPSEIIDDSDFVEQVGSGPQEQLLAAKVPIKSSITHDLQRFWQMRVNNTDLPSLLNNNAKYKVISDNKSGNPFNKVDAQPINIQQITTCPDNTVVVEGGLRLVFSQLSQLASGMSNAQIEVCVPANNNQCP</sequence>
<name>A0ABR8GWT7_9CYAN</name>
<evidence type="ECO:0000313" key="2">
    <source>
        <dbReference type="Proteomes" id="UP000660380"/>
    </source>
</evidence>